<organism evidence="3 4">
    <name type="scientific">Thalassiosira oceanica</name>
    <name type="common">Marine diatom</name>
    <dbReference type="NCBI Taxonomy" id="159749"/>
    <lineage>
        <taxon>Eukaryota</taxon>
        <taxon>Sar</taxon>
        <taxon>Stramenopiles</taxon>
        <taxon>Ochrophyta</taxon>
        <taxon>Bacillariophyta</taxon>
        <taxon>Coscinodiscophyceae</taxon>
        <taxon>Thalassiosirophycidae</taxon>
        <taxon>Thalassiosirales</taxon>
        <taxon>Thalassiosiraceae</taxon>
        <taxon>Thalassiosira</taxon>
    </lineage>
</organism>
<proteinExistence type="predicted"/>
<gene>
    <name evidence="3" type="ORF">THAOC_04029</name>
</gene>
<protein>
    <recommendedName>
        <fullName evidence="2">Mitochondrial splicing suppressor 51-like C-terminal domain-containing protein</fullName>
    </recommendedName>
</protein>
<dbReference type="AlphaFoldDB" id="K0TPA3"/>
<reference evidence="3 4" key="1">
    <citation type="journal article" date="2012" name="Genome Biol.">
        <title>Genome and low-iron response of an oceanic diatom adapted to chronic iron limitation.</title>
        <authorList>
            <person name="Lommer M."/>
            <person name="Specht M."/>
            <person name="Roy A.S."/>
            <person name="Kraemer L."/>
            <person name="Andreson R."/>
            <person name="Gutowska M.A."/>
            <person name="Wolf J."/>
            <person name="Bergner S.V."/>
            <person name="Schilhabel M.B."/>
            <person name="Klostermeier U.C."/>
            <person name="Beiko R.G."/>
            <person name="Rosenstiel P."/>
            <person name="Hippler M."/>
            <person name="Laroche J."/>
        </authorList>
    </citation>
    <scope>NUCLEOTIDE SEQUENCE [LARGE SCALE GENOMIC DNA]</scope>
    <source>
        <strain evidence="3 4">CCMP1005</strain>
    </source>
</reference>
<keyword evidence="4" id="KW-1185">Reference proteome</keyword>
<dbReference type="Proteomes" id="UP000266841">
    <property type="component" value="Unassembled WGS sequence"/>
</dbReference>
<dbReference type="PANTHER" id="PTHR28069">
    <property type="entry name" value="GH20023P"/>
    <property type="match status" value="1"/>
</dbReference>
<sequence length="341" mass="38185">MRPTLQQNYANYMNPNEPFCRLDLLGIVLSTYGRVSLPPNLSAVAVPSIPRRDAVPMYRLGGGCCFKRFVPRRRKWPRRNIADAPRASASHADPACHSREFARRHTRAAAAALAVPPPSSACSTQVHPFENDQPTTETTTLEDYLQWRGWDMKATLEEYELGSSYMESAVGLVSHPLTFPLTLGRFVSQEFAGTSLRKKLRVCVVGARAEVTLPVQYWRELLVVTMNQNIDFQIDFVGPDVPLKSSTVRRVPLVEGSEHSLVMEMRFKQAYLHRAILDEVKSSKDNGSNTPDKNQGSMGYVCAVQSWNRSSESREALDSDAQVSSQDKETDTHYGSFGTRL</sequence>
<feature type="domain" description="Mitochondrial splicing suppressor 51-like C-terminal" evidence="2">
    <location>
        <begin position="181"/>
        <end position="273"/>
    </location>
</feature>
<dbReference type="EMBL" id="AGNL01003806">
    <property type="protein sequence ID" value="EJK74302.1"/>
    <property type="molecule type" value="Genomic_DNA"/>
</dbReference>
<dbReference type="OrthoDB" id="5282002at2759"/>
<dbReference type="PANTHER" id="PTHR28069:SF1">
    <property type="entry name" value="PROTEIN MSS51, MITOCHONDRIAL"/>
    <property type="match status" value="1"/>
</dbReference>
<comment type="caution">
    <text evidence="3">The sequence shown here is derived from an EMBL/GenBank/DDBJ whole genome shotgun (WGS) entry which is preliminary data.</text>
</comment>
<dbReference type="Pfam" id="PF20179">
    <property type="entry name" value="MSS51_C"/>
    <property type="match status" value="1"/>
</dbReference>
<feature type="region of interest" description="Disordered" evidence="1">
    <location>
        <begin position="311"/>
        <end position="341"/>
    </location>
</feature>
<evidence type="ECO:0000259" key="2">
    <source>
        <dbReference type="Pfam" id="PF20179"/>
    </source>
</evidence>
<dbReference type="InterPro" id="IPR046824">
    <property type="entry name" value="Mss51-like_C"/>
</dbReference>
<evidence type="ECO:0000313" key="4">
    <source>
        <dbReference type="Proteomes" id="UP000266841"/>
    </source>
</evidence>
<accession>K0TPA3</accession>
<evidence type="ECO:0000256" key="1">
    <source>
        <dbReference type="SAM" id="MobiDB-lite"/>
    </source>
</evidence>
<dbReference type="eggNOG" id="ENOG502RWR3">
    <property type="taxonomic scope" value="Eukaryota"/>
</dbReference>
<name>K0TPA3_THAOC</name>
<evidence type="ECO:0000313" key="3">
    <source>
        <dbReference type="EMBL" id="EJK74302.1"/>
    </source>
</evidence>